<keyword evidence="1" id="KW-0472">Membrane</keyword>
<feature type="transmembrane region" description="Helical" evidence="1">
    <location>
        <begin position="188"/>
        <end position="207"/>
    </location>
</feature>
<proteinExistence type="predicted"/>
<reference evidence="3 4" key="1">
    <citation type="submission" date="2019-06" db="EMBL/GenBank/DDBJ databases">
        <title>Genomic Encyclopedia of Archaeal and Bacterial Type Strains, Phase II (KMG-II): from individual species to whole genera.</title>
        <authorList>
            <person name="Goeker M."/>
        </authorList>
    </citation>
    <scope>NUCLEOTIDE SEQUENCE [LARGE SCALE GENOMIC DNA]</scope>
    <source>
        <strain evidence="3 4">DSM 24789</strain>
    </source>
</reference>
<feature type="transmembrane region" description="Helical" evidence="1">
    <location>
        <begin position="42"/>
        <end position="61"/>
    </location>
</feature>
<evidence type="ECO:0000256" key="1">
    <source>
        <dbReference type="SAM" id="Phobius"/>
    </source>
</evidence>
<keyword evidence="1" id="KW-0812">Transmembrane</keyword>
<feature type="domain" description="DUF2157" evidence="2">
    <location>
        <begin position="11"/>
        <end position="157"/>
    </location>
</feature>
<feature type="transmembrane region" description="Helical" evidence="1">
    <location>
        <begin position="134"/>
        <end position="153"/>
    </location>
</feature>
<protein>
    <submittedName>
        <fullName evidence="3">Putative membrane protein DUF2157</fullName>
    </submittedName>
</protein>
<dbReference type="InterPro" id="IPR018677">
    <property type="entry name" value="DUF2157"/>
</dbReference>
<feature type="transmembrane region" description="Helical" evidence="1">
    <location>
        <begin position="160"/>
        <end position="182"/>
    </location>
</feature>
<feature type="transmembrane region" description="Helical" evidence="1">
    <location>
        <begin position="67"/>
        <end position="88"/>
    </location>
</feature>
<feature type="transmembrane region" description="Helical" evidence="1">
    <location>
        <begin position="300"/>
        <end position="320"/>
    </location>
</feature>
<feature type="transmembrane region" description="Helical" evidence="1">
    <location>
        <begin position="242"/>
        <end position="257"/>
    </location>
</feature>
<accession>A0A543G8K4</accession>
<organism evidence="3 4">
    <name type="scientific">Flavobacterium branchiophilum</name>
    <dbReference type="NCBI Taxonomy" id="55197"/>
    <lineage>
        <taxon>Bacteria</taxon>
        <taxon>Pseudomonadati</taxon>
        <taxon>Bacteroidota</taxon>
        <taxon>Flavobacteriia</taxon>
        <taxon>Flavobacteriales</taxon>
        <taxon>Flavobacteriaceae</taxon>
        <taxon>Flavobacterium</taxon>
    </lineage>
</organism>
<comment type="caution">
    <text evidence="3">The sequence shown here is derived from an EMBL/GenBank/DDBJ whole genome shotgun (WGS) entry which is preliminary data.</text>
</comment>
<feature type="transmembrane region" description="Helical" evidence="1">
    <location>
        <begin position="269"/>
        <end position="288"/>
    </location>
</feature>
<name>A0A543G8K4_9FLAO</name>
<evidence type="ECO:0000259" key="2">
    <source>
        <dbReference type="Pfam" id="PF09925"/>
    </source>
</evidence>
<dbReference type="AlphaFoldDB" id="A0A543G8K4"/>
<evidence type="ECO:0000313" key="3">
    <source>
        <dbReference type="EMBL" id="TQM42418.1"/>
    </source>
</evidence>
<dbReference type="Proteomes" id="UP000320773">
    <property type="component" value="Unassembled WGS sequence"/>
</dbReference>
<feature type="transmembrane region" description="Helical" evidence="1">
    <location>
        <begin position="108"/>
        <end position="128"/>
    </location>
</feature>
<dbReference type="RefSeq" id="WP_089079885.1">
    <property type="nucleotide sequence ID" value="NZ_VFPJ01000001.1"/>
</dbReference>
<sequence length="336" mass="39297">MTHFHQEYTQKLLNRNYISESQYHQIETFRAKPFFSIRHETLLLLYTAIMLFTSGIGLLIYENIDTLGHSILLVGLFLITVVGFYFSFKKAPKYSPLHTEFENPVYEYLVLGSFLLCCIFIGYWQFQYHFLGNSYKFATLLPTIVGFGCAYYFDHKGILSIAISGLTAFIGLQISITNIFHFDFFNNLQLYHYGIILSFALVFWSLFADIKNIKSHFSIVFQTFALHLVFWCSIGGLCSEVFGYFVIIPIVSGFYFYNKSYNSNSIMMYIFTVIYTYFCSNIIFIRLLDIFNIQSDLFQLFIIIMPFYIMGSIALFLYGIRNFNINIKKNHENISN</sequence>
<dbReference type="EMBL" id="VFPJ01000001">
    <property type="protein sequence ID" value="TQM42418.1"/>
    <property type="molecule type" value="Genomic_DNA"/>
</dbReference>
<gene>
    <name evidence="3" type="ORF">BC670_3478</name>
</gene>
<dbReference type="Pfam" id="PF09925">
    <property type="entry name" value="DUF2157"/>
    <property type="match status" value="1"/>
</dbReference>
<keyword evidence="1" id="KW-1133">Transmembrane helix</keyword>
<feature type="transmembrane region" description="Helical" evidence="1">
    <location>
        <begin position="219"/>
        <end position="236"/>
    </location>
</feature>
<evidence type="ECO:0000313" key="4">
    <source>
        <dbReference type="Proteomes" id="UP000320773"/>
    </source>
</evidence>